<evidence type="ECO:0000313" key="2">
    <source>
        <dbReference type="Proteomes" id="UP000324897"/>
    </source>
</evidence>
<gene>
    <name evidence="1" type="ORF">EJB05_26763</name>
</gene>
<dbReference type="Gramene" id="TVU24331">
    <property type="protein sequence ID" value="TVU24331"/>
    <property type="gene ID" value="EJB05_26763"/>
</dbReference>
<comment type="caution">
    <text evidence="1">The sequence shown here is derived from an EMBL/GenBank/DDBJ whole genome shotgun (WGS) entry which is preliminary data.</text>
</comment>
<sequence>MKNENVRSSSTGQKFAHTLLQWTGANCLMTGVSFSTNFERRKKRLFTEAKQFALLPHLMLLSSVELSQLPLFPALFRDKISFQHLHNLRHCRTSIRFQLGAKECYLDNLLQLFEDIGSLDITVYDLGIAVLMKHERGQLTYHSRMEDLTKSLEYSRLRTEAR</sequence>
<keyword evidence="2" id="KW-1185">Reference proteome</keyword>
<dbReference type="Proteomes" id="UP000324897">
    <property type="component" value="Chromosome 2"/>
</dbReference>
<proteinExistence type="predicted"/>
<evidence type="ECO:0000313" key="1">
    <source>
        <dbReference type="EMBL" id="TVU24331.1"/>
    </source>
</evidence>
<organism evidence="1 2">
    <name type="scientific">Eragrostis curvula</name>
    <name type="common">weeping love grass</name>
    <dbReference type="NCBI Taxonomy" id="38414"/>
    <lineage>
        <taxon>Eukaryota</taxon>
        <taxon>Viridiplantae</taxon>
        <taxon>Streptophyta</taxon>
        <taxon>Embryophyta</taxon>
        <taxon>Tracheophyta</taxon>
        <taxon>Spermatophyta</taxon>
        <taxon>Magnoliopsida</taxon>
        <taxon>Liliopsida</taxon>
        <taxon>Poales</taxon>
        <taxon>Poaceae</taxon>
        <taxon>PACMAD clade</taxon>
        <taxon>Chloridoideae</taxon>
        <taxon>Eragrostideae</taxon>
        <taxon>Eragrostidinae</taxon>
        <taxon>Eragrostis</taxon>
    </lineage>
</organism>
<dbReference type="AlphaFoldDB" id="A0A5J9UM32"/>
<dbReference type="OrthoDB" id="654603at2759"/>
<protein>
    <submittedName>
        <fullName evidence="1">Uncharacterized protein</fullName>
    </submittedName>
</protein>
<dbReference type="EMBL" id="RWGY01000013">
    <property type="protein sequence ID" value="TVU24331.1"/>
    <property type="molecule type" value="Genomic_DNA"/>
</dbReference>
<name>A0A5J9UM32_9POAL</name>
<feature type="non-terminal residue" evidence="1">
    <location>
        <position position="1"/>
    </location>
</feature>
<reference evidence="1 2" key="1">
    <citation type="journal article" date="2019" name="Sci. Rep.">
        <title>A high-quality genome of Eragrostis curvula grass provides insights into Poaceae evolution and supports new strategies to enhance forage quality.</title>
        <authorList>
            <person name="Carballo J."/>
            <person name="Santos B.A.C.M."/>
            <person name="Zappacosta D."/>
            <person name="Garbus I."/>
            <person name="Selva J.P."/>
            <person name="Gallo C.A."/>
            <person name="Diaz A."/>
            <person name="Albertini E."/>
            <person name="Caccamo M."/>
            <person name="Echenique V."/>
        </authorList>
    </citation>
    <scope>NUCLEOTIDE SEQUENCE [LARGE SCALE GENOMIC DNA]</scope>
    <source>
        <strain evidence="2">cv. Victoria</strain>
        <tissue evidence="1">Leaf</tissue>
    </source>
</reference>
<accession>A0A5J9UM32</accession>